<evidence type="ECO:0000256" key="1">
    <source>
        <dbReference type="SAM" id="MobiDB-lite"/>
    </source>
</evidence>
<keyword evidence="3" id="KW-0808">Transferase</keyword>
<name>A0ABQ5H1C4_9ASTR</name>
<dbReference type="Proteomes" id="UP001151760">
    <property type="component" value="Unassembled WGS sequence"/>
</dbReference>
<reference evidence="3" key="1">
    <citation type="journal article" date="2022" name="Int. J. Mol. Sci.">
        <title>Draft Genome of Tanacetum Coccineum: Genomic Comparison of Closely Related Tanacetum-Family Plants.</title>
        <authorList>
            <person name="Yamashiro T."/>
            <person name="Shiraishi A."/>
            <person name="Nakayama K."/>
            <person name="Satake H."/>
        </authorList>
    </citation>
    <scope>NUCLEOTIDE SEQUENCE</scope>
</reference>
<keyword evidence="3" id="KW-0548">Nucleotidyltransferase</keyword>
<feature type="compositionally biased region" description="Low complexity" evidence="1">
    <location>
        <begin position="32"/>
        <end position="43"/>
    </location>
</feature>
<keyword evidence="4" id="KW-1185">Reference proteome</keyword>
<protein>
    <submittedName>
        <fullName evidence="3">Reverse transcriptase domain-containing protein</fullName>
    </submittedName>
</protein>
<reference evidence="3" key="2">
    <citation type="submission" date="2022-01" db="EMBL/GenBank/DDBJ databases">
        <authorList>
            <person name="Yamashiro T."/>
            <person name="Shiraishi A."/>
            <person name="Satake H."/>
            <person name="Nakayama K."/>
        </authorList>
    </citation>
    <scope>NUCLEOTIDE SEQUENCE</scope>
</reference>
<dbReference type="GO" id="GO:0003964">
    <property type="term" value="F:RNA-directed DNA polymerase activity"/>
    <property type="evidence" value="ECO:0007669"/>
    <property type="project" value="UniProtKB-KW"/>
</dbReference>
<organism evidence="3 4">
    <name type="scientific">Tanacetum coccineum</name>
    <dbReference type="NCBI Taxonomy" id="301880"/>
    <lineage>
        <taxon>Eukaryota</taxon>
        <taxon>Viridiplantae</taxon>
        <taxon>Streptophyta</taxon>
        <taxon>Embryophyta</taxon>
        <taxon>Tracheophyta</taxon>
        <taxon>Spermatophyta</taxon>
        <taxon>Magnoliopsida</taxon>
        <taxon>eudicotyledons</taxon>
        <taxon>Gunneridae</taxon>
        <taxon>Pentapetalae</taxon>
        <taxon>asterids</taxon>
        <taxon>campanulids</taxon>
        <taxon>Asterales</taxon>
        <taxon>Asteraceae</taxon>
        <taxon>Asteroideae</taxon>
        <taxon>Anthemideae</taxon>
        <taxon>Anthemidinae</taxon>
        <taxon>Tanacetum</taxon>
    </lineage>
</organism>
<accession>A0ABQ5H1C4</accession>
<proteinExistence type="predicted"/>
<gene>
    <name evidence="3" type="ORF">Tco_1055596</name>
</gene>
<feature type="domain" description="Retrotransposon gag" evidence="2">
    <location>
        <begin position="79"/>
        <end position="168"/>
    </location>
</feature>
<sequence length="200" mass="22453">MAAKAMSQAAIERLITQRVNAIVEAERERQVNARGQGNNANEAGGQGGAPAIRECTFSGFMKCNPMVFHGHEGAVKLRRALTWWNSQVATRGLKAANQIGWTEMRRLMTKEFCPIEEIQRMEHELWNLKVKDFDLTAYTKRFHELAQLCPEMVPTECKKIEAYIRGLTDNIKGTVIGSKPTSLNEAVHMAHALMEQKAQA</sequence>
<evidence type="ECO:0000259" key="2">
    <source>
        <dbReference type="Pfam" id="PF03732"/>
    </source>
</evidence>
<keyword evidence="3" id="KW-0695">RNA-directed DNA polymerase</keyword>
<evidence type="ECO:0000313" key="3">
    <source>
        <dbReference type="EMBL" id="GJT81254.1"/>
    </source>
</evidence>
<dbReference type="Pfam" id="PF03732">
    <property type="entry name" value="Retrotrans_gag"/>
    <property type="match status" value="1"/>
</dbReference>
<evidence type="ECO:0000313" key="4">
    <source>
        <dbReference type="Proteomes" id="UP001151760"/>
    </source>
</evidence>
<comment type="caution">
    <text evidence="3">The sequence shown here is derived from an EMBL/GenBank/DDBJ whole genome shotgun (WGS) entry which is preliminary data.</text>
</comment>
<dbReference type="InterPro" id="IPR005162">
    <property type="entry name" value="Retrotrans_gag_dom"/>
</dbReference>
<feature type="region of interest" description="Disordered" evidence="1">
    <location>
        <begin position="28"/>
        <end position="48"/>
    </location>
</feature>
<dbReference type="EMBL" id="BQNB010019066">
    <property type="protein sequence ID" value="GJT81254.1"/>
    <property type="molecule type" value="Genomic_DNA"/>
</dbReference>